<keyword evidence="1" id="KW-0645">Protease</keyword>
<dbReference type="GO" id="GO:0003677">
    <property type="term" value="F:DNA binding"/>
    <property type="evidence" value="ECO:0007669"/>
    <property type="project" value="UniProtKB-KW"/>
</dbReference>
<sequence length="1095" mass="124552">MLLKTSSKDTKTSDIKCFKCLGRGHIASQCPTKKTMILRGQDHYSSLDEATSSSSSDEEGVLASEEETYPCEGDLLMVRRLLGNQSSDLDQSQRENLFHTRCKVLDNICSLIVDSGSSCNCCSTRLVNKLALTTLPHPKPYKLQWINEEGGIVVDQQVNIPISIGKYKDEILCDIVPLDAGHILLGRPWQFDKKTMHDGLTNKISFHHLEASVSSKGVVHKSHFSLKNDIKTTLLCEQPLYLLYFKETLAATSHELESLPHEVQKLLKEFDDLFPQEVPSGLPPLRGIEHQIDLIPGSSLPNRPAYRTNPQETKEIEAQVDDLLKKGWVQKSLSPCAVPVLLVPKKDGKWRMCTDCRAINNITIKYRHPIPRLDDMLDELHGAIIFSKIDLKSGYHQIRIKEGDEWKTAFKTKFGLYEWLVMPFGLTNAPSTFMRLMNHILRDCIGKFVVVYFDDILVYSKTLDEHLGHLRQVLIILRVNHLYANLEKCTFCQEQVKFLGFIVGKEGVQVDSEKIKAIQEWPTPKSVGEVRSFHGLASFYRRFVKDFSTLASPLNELVKKDVPFLWGEAQEKAFKTLKEKLTNAPILALPNFDQTFELECDASGLGIGAVLLQGADALSRRHTLLSTLGTQILGFDDVKELYELDLDFQATYAKCLQKPFDGFYLLEGYLFRMGKLCIPQGSIRKLLVKESHEGGLMGHFGVDKTLSFLKAKFYWPHMRIDVQRHCSKCITCLKAKSRVMPHGLYTPLPIASSPWVDISMDFVLGLPRTQRGFDSIFVVVDRFSKMAHFIPCHKVDDASYIAKLFFREVVRLHGLPKTIVSDRDAKFLSHFWKVLWEKLGTKLLYSTTCHPQTDGQTEVVNRSLSTLLRVLLKGNKKTWDDCLPHLEFAYNRVVHKTTNLSPFEVVYGFNPITPLDLLPLPNTPSLFHKEGVSRADFIKKYHEKIKSQIEQQTQKYAKYNNKGRKKLTFEVGDWVWLHLRKDRFPTQRMSKLNPRGDGPFQVLHKINDNAYKLDLPSEYSTSSSFNVCDLTPFLGAEDLDEETNLRTDASQEGGDDGGPSLKTHVGPITRSMARRVEEEEGVHTPRDTLLMIIEY</sequence>
<dbReference type="Gene3D" id="3.30.70.270">
    <property type="match status" value="2"/>
</dbReference>
<proteinExistence type="predicted"/>
<evidence type="ECO:0000256" key="9">
    <source>
        <dbReference type="ARBA" id="ARBA00023125"/>
    </source>
</evidence>
<dbReference type="PROSITE" id="PS50994">
    <property type="entry name" value="INTEGRASE"/>
    <property type="match status" value="1"/>
</dbReference>
<evidence type="ECO:0000256" key="8">
    <source>
        <dbReference type="ARBA" id="ARBA00022918"/>
    </source>
</evidence>
<dbReference type="InterPro" id="IPR000477">
    <property type="entry name" value="RT_dom"/>
</dbReference>
<dbReference type="Pfam" id="PF24626">
    <property type="entry name" value="SH3_Tf2-1"/>
    <property type="match status" value="1"/>
</dbReference>
<dbReference type="InterPro" id="IPR043502">
    <property type="entry name" value="DNA/RNA_pol_sf"/>
</dbReference>
<dbReference type="GO" id="GO:0008270">
    <property type="term" value="F:zinc ion binding"/>
    <property type="evidence" value="ECO:0007669"/>
    <property type="project" value="UniProtKB-KW"/>
</dbReference>
<dbReference type="InterPro" id="IPR021109">
    <property type="entry name" value="Peptidase_aspartic_dom_sf"/>
</dbReference>
<protein>
    <submittedName>
        <fullName evidence="14">Transposon Ty3-I Gag-Pol polyprotein</fullName>
    </submittedName>
</protein>
<evidence type="ECO:0000259" key="12">
    <source>
        <dbReference type="PROSITE" id="PS50878"/>
    </source>
</evidence>
<dbReference type="PROSITE" id="PS50878">
    <property type="entry name" value="RT_POL"/>
    <property type="match status" value="1"/>
</dbReference>
<keyword evidence="10" id="KW-0863">Zinc-finger</keyword>
<dbReference type="GO" id="GO:0003964">
    <property type="term" value="F:RNA-directed DNA polymerase activity"/>
    <property type="evidence" value="ECO:0007669"/>
    <property type="project" value="UniProtKB-KW"/>
</dbReference>
<dbReference type="OMA" id="DYYPHAG"/>
<dbReference type="InterPro" id="IPR056924">
    <property type="entry name" value="SH3_Tf2-1"/>
</dbReference>
<dbReference type="FunFam" id="3.30.70.270:FF:000020">
    <property type="entry name" value="Transposon Tf2-6 polyprotein-like Protein"/>
    <property type="match status" value="1"/>
</dbReference>
<reference evidence="14" key="1">
    <citation type="journal article" date="2012" name="Nat. Biotechnol.">
        <title>Draft genome sequence of pigeonpea (Cajanus cajan), an orphan legume crop of resource-poor farmers.</title>
        <authorList>
            <person name="Varshney R.K."/>
            <person name="Chen W."/>
            <person name="Li Y."/>
            <person name="Bharti A.K."/>
            <person name="Saxena R.K."/>
            <person name="Schlueter J.A."/>
            <person name="Donoghue M.T."/>
            <person name="Azam S."/>
            <person name="Fan G."/>
            <person name="Whaley A.M."/>
            <person name="Farmer A.D."/>
            <person name="Sheridan J."/>
            <person name="Iwata A."/>
            <person name="Tuteja R."/>
            <person name="Penmetsa R.V."/>
            <person name="Wu W."/>
            <person name="Upadhyaya H.D."/>
            <person name="Yang S.P."/>
            <person name="Shah T."/>
            <person name="Saxena K.B."/>
            <person name="Michael T."/>
            <person name="McCombie W.R."/>
            <person name="Yang B."/>
            <person name="Zhang G."/>
            <person name="Yang H."/>
            <person name="Wang J."/>
            <person name="Spillane C."/>
            <person name="Cook D.R."/>
            <person name="May G.D."/>
            <person name="Xu X."/>
            <person name="Jackson S.A."/>
        </authorList>
    </citation>
    <scope>NUCLEOTIDE SEQUENCE [LARGE SCALE GENOMIC DNA]</scope>
</reference>
<dbReference type="FunFam" id="1.10.340.70:FF:000001">
    <property type="entry name" value="Retrovirus-related Pol polyprotein from transposon gypsy-like Protein"/>
    <property type="match status" value="1"/>
</dbReference>
<dbReference type="AlphaFoldDB" id="A0A151RN18"/>
<evidence type="ECO:0000256" key="1">
    <source>
        <dbReference type="ARBA" id="ARBA00022670"/>
    </source>
</evidence>
<evidence type="ECO:0000256" key="10">
    <source>
        <dbReference type="PROSITE-ProRule" id="PRU00047"/>
    </source>
</evidence>
<keyword evidence="7" id="KW-0378">Hydrolase</keyword>
<dbReference type="GO" id="GO:0015074">
    <property type="term" value="P:DNA integration"/>
    <property type="evidence" value="ECO:0007669"/>
    <property type="project" value="InterPro"/>
</dbReference>
<feature type="domain" description="Integrase catalytic" evidence="13">
    <location>
        <begin position="750"/>
        <end position="910"/>
    </location>
</feature>
<dbReference type="PROSITE" id="PS50158">
    <property type="entry name" value="ZF_CCHC"/>
    <property type="match status" value="1"/>
</dbReference>
<dbReference type="InterPro" id="IPR036397">
    <property type="entry name" value="RNaseH_sf"/>
</dbReference>
<dbReference type="InterPro" id="IPR043128">
    <property type="entry name" value="Rev_trsase/Diguanyl_cyclase"/>
</dbReference>
<evidence type="ECO:0000259" key="11">
    <source>
        <dbReference type="PROSITE" id="PS50158"/>
    </source>
</evidence>
<dbReference type="EMBL" id="KQ483646">
    <property type="protein sequence ID" value="KYP43950.1"/>
    <property type="molecule type" value="Genomic_DNA"/>
</dbReference>
<dbReference type="Gene3D" id="1.10.340.70">
    <property type="match status" value="1"/>
</dbReference>
<evidence type="ECO:0000259" key="13">
    <source>
        <dbReference type="PROSITE" id="PS50994"/>
    </source>
</evidence>
<evidence type="ECO:0000256" key="2">
    <source>
        <dbReference type="ARBA" id="ARBA00022679"/>
    </source>
</evidence>
<evidence type="ECO:0000256" key="7">
    <source>
        <dbReference type="ARBA" id="ARBA00022801"/>
    </source>
</evidence>
<keyword evidence="5" id="KW-0064">Aspartyl protease</keyword>
<dbReference type="SUPFAM" id="SSF53098">
    <property type="entry name" value="Ribonuclease H-like"/>
    <property type="match status" value="1"/>
</dbReference>
<dbReference type="InterPro" id="IPR041588">
    <property type="entry name" value="Integrase_H2C2"/>
</dbReference>
<dbReference type="GO" id="GO:0006508">
    <property type="term" value="P:proteolysis"/>
    <property type="evidence" value="ECO:0007669"/>
    <property type="project" value="UniProtKB-KW"/>
</dbReference>
<dbReference type="InterPro" id="IPR036875">
    <property type="entry name" value="Znf_CCHC_sf"/>
</dbReference>
<evidence type="ECO:0000256" key="4">
    <source>
        <dbReference type="ARBA" id="ARBA00022722"/>
    </source>
</evidence>
<dbReference type="InterPro" id="IPR012337">
    <property type="entry name" value="RNaseH-like_sf"/>
</dbReference>
<keyword evidence="4" id="KW-0540">Nuclease</keyword>
<dbReference type="InterPro" id="IPR001878">
    <property type="entry name" value="Znf_CCHC"/>
</dbReference>
<dbReference type="GO" id="GO:0004519">
    <property type="term" value="F:endonuclease activity"/>
    <property type="evidence" value="ECO:0007669"/>
    <property type="project" value="UniProtKB-KW"/>
</dbReference>
<dbReference type="GO" id="GO:0004190">
    <property type="term" value="F:aspartic-type endopeptidase activity"/>
    <property type="evidence" value="ECO:0007669"/>
    <property type="project" value="UniProtKB-KW"/>
</dbReference>
<keyword evidence="3" id="KW-0548">Nucleotidyltransferase</keyword>
<dbReference type="InterPro" id="IPR001584">
    <property type="entry name" value="Integrase_cat-core"/>
</dbReference>
<dbReference type="SUPFAM" id="SSF56672">
    <property type="entry name" value="DNA/RNA polymerases"/>
    <property type="match status" value="1"/>
</dbReference>
<dbReference type="CDD" id="cd00303">
    <property type="entry name" value="retropepsin_like"/>
    <property type="match status" value="1"/>
</dbReference>
<dbReference type="Gene3D" id="3.10.10.10">
    <property type="entry name" value="HIV Type 1 Reverse Transcriptase, subunit A, domain 1"/>
    <property type="match status" value="1"/>
</dbReference>
<name>A0A151RN18_CAJCA</name>
<dbReference type="Gene3D" id="2.40.70.10">
    <property type="entry name" value="Acid Proteases"/>
    <property type="match status" value="1"/>
</dbReference>
<evidence type="ECO:0000313" key="14">
    <source>
        <dbReference type="EMBL" id="KYP43950.1"/>
    </source>
</evidence>
<keyword evidence="15" id="KW-1185">Reference proteome</keyword>
<keyword evidence="8" id="KW-0695">RNA-directed DNA polymerase</keyword>
<feature type="domain" description="CCHC-type" evidence="11">
    <location>
        <begin position="16"/>
        <end position="31"/>
    </location>
</feature>
<dbReference type="Gramene" id="C.cajan_33949.t">
    <property type="protein sequence ID" value="C.cajan_33949.t"/>
    <property type="gene ID" value="C.cajan_33949"/>
</dbReference>
<feature type="domain" description="Reverse transcriptase" evidence="12">
    <location>
        <begin position="324"/>
        <end position="503"/>
    </location>
</feature>
<dbReference type="InterPro" id="IPR041577">
    <property type="entry name" value="RT_RNaseH_2"/>
</dbReference>
<evidence type="ECO:0000313" key="15">
    <source>
        <dbReference type="Proteomes" id="UP000075243"/>
    </source>
</evidence>
<dbReference type="Pfam" id="PF17921">
    <property type="entry name" value="Integrase_H2C2"/>
    <property type="match status" value="1"/>
</dbReference>
<dbReference type="PANTHER" id="PTHR35046:SF9">
    <property type="entry name" value="RNA-DIRECTED DNA POLYMERASE"/>
    <property type="match status" value="1"/>
</dbReference>
<evidence type="ECO:0000256" key="6">
    <source>
        <dbReference type="ARBA" id="ARBA00022759"/>
    </source>
</evidence>
<evidence type="ECO:0000256" key="5">
    <source>
        <dbReference type="ARBA" id="ARBA00022750"/>
    </source>
</evidence>
<accession>A0A151RN18</accession>
<dbReference type="Pfam" id="PF00078">
    <property type="entry name" value="RVT_1"/>
    <property type="match status" value="1"/>
</dbReference>
<gene>
    <name evidence="14" type="ORF">KK1_034590</name>
</gene>
<dbReference type="FunFam" id="3.30.420.10:FF:000032">
    <property type="entry name" value="Retrovirus-related Pol polyprotein from transposon 297-like Protein"/>
    <property type="match status" value="1"/>
</dbReference>
<keyword evidence="6" id="KW-0255">Endonuclease</keyword>
<dbReference type="PANTHER" id="PTHR35046">
    <property type="entry name" value="ZINC KNUCKLE (CCHC-TYPE) FAMILY PROTEIN"/>
    <property type="match status" value="1"/>
</dbReference>
<dbReference type="CDD" id="cd01647">
    <property type="entry name" value="RT_LTR"/>
    <property type="match status" value="1"/>
</dbReference>
<keyword evidence="10" id="KW-0862">Zinc</keyword>
<dbReference type="Pfam" id="PF17919">
    <property type="entry name" value="RT_RNaseH_2"/>
    <property type="match status" value="1"/>
</dbReference>
<keyword evidence="10" id="KW-0479">Metal-binding</keyword>
<keyword evidence="9" id="KW-0238">DNA-binding</keyword>
<dbReference type="SUPFAM" id="SSF57756">
    <property type="entry name" value="Retrovirus zinc finger-like domains"/>
    <property type="match status" value="1"/>
</dbReference>
<dbReference type="Gene3D" id="3.30.420.10">
    <property type="entry name" value="Ribonuclease H-like superfamily/Ribonuclease H"/>
    <property type="match status" value="1"/>
</dbReference>
<dbReference type="FunFam" id="3.10.10.10:FF:000007">
    <property type="entry name" value="Retrovirus-related Pol polyprotein from transposon 17.6-like Protein"/>
    <property type="match status" value="1"/>
</dbReference>
<organism evidence="14 15">
    <name type="scientific">Cajanus cajan</name>
    <name type="common">Pigeon pea</name>
    <name type="synonym">Cajanus indicus</name>
    <dbReference type="NCBI Taxonomy" id="3821"/>
    <lineage>
        <taxon>Eukaryota</taxon>
        <taxon>Viridiplantae</taxon>
        <taxon>Streptophyta</taxon>
        <taxon>Embryophyta</taxon>
        <taxon>Tracheophyta</taxon>
        <taxon>Spermatophyta</taxon>
        <taxon>Magnoliopsida</taxon>
        <taxon>eudicotyledons</taxon>
        <taxon>Gunneridae</taxon>
        <taxon>Pentapetalae</taxon>
        <taxon>rosids</taxon>
        <taxon>fabids</taxon>
        <taxon>Fabales</taxon>
        <taxon>Fabaceae</taxon>
        <taxon>Papilionoideae</taxon>
        <taxon>50 kb inversion clade</taxon>
        <taxon>NPAAA clade</taxon>
        <taxon>indigoferoid/millettioid clade</taxon>
        <taxon>Phaseoleae</taxon>
        <taxon>Cajanus</taxon>
    </lineage>
</organism>
<dbReference type="Proteomes" id="UP000075243">
    <property type="component" value="Unassembled WGS sequence"/>
</dbReference>
<evidence type="ECO:0000256" key="3">
    <source>
        <dbReference type="ARBA" id="ARBA00022695"/>
    </source>
</evidence>
<dbReference type="SMART" id="SM00343">
    <property type="entry name" value="ZnF_C2HC"/>
    <property type="match status" value="1"/>
</dbReference>
<keyword evidence="2" id="KW-0808">Transferase</keyword>